<dbReference type="AlphaFoldDB" id="A0A6H5J833"/>
<evidence type="ECO:0000313" key="3">
    <source>
        <dbReference type="Proteomes" id="UP000479190"/>
    </source>
</evidence>
<dbReference type="Proteomes" id="UP000479190">
    <property type="component" value="Unassembled WGS sequence"/>
</dbReference>
<evidence type="ECO:0000256" key="1">
    <source>
        <dbReference type="SAM" id="MobiDB-lite"/>
    </source>
</evidence>
<reference evidence="2 3" key="1">
    <citation type="submission" date="2020-02" db="EMBL/GenBank/DDBJ databases">
        <authorList>
            <person name="Ferguson B K."/>
        </authorList>
    </citation>
    <scope>NUCLEOTIDE SEQUENCE [LARGE SCALE GENOMIC DNA]</scope>
</reference>
<accession>A0A6H5J833</accession>
<keyword evidence="3" id="KW-1185">Reference proteome</keyword>
<name>A0A6H5J833_9HYME</name>
<evidence type="ECO:0000313" key="2">
    <source>
        <dbReference type="EMBL" id="CAB0044737.1"/>
    </source>
</evidence>
<gene>
    <name evidence="2" type="ORF">TBRA_LOCUS16325</name>
</gene>
<proteinExistence type="predicted"/>
<sequence>MYSWLSPSIIWRTPKNSQRPKRSRRKKARKNNSSSSRRRWSPSNRIPTDPRWTSATRAGIPTPNCERYLITFLLLLYFLCEASSLIHIFRWFPATKVVKVSKKRRSLGGESALLRLLHHGGDLAVEHSARRGGPGERLESAQHDTQLLRLRLHGRLHDRDDPQDHRSRYHTASGLVSARVLELHGRYSGGVRGRVVRLRHDRRRGRRLREQKPVDHQVAASVASATTPQDDQARAQAQGGLRLCCEQFEKRH</sequence>
<organism evidence="2 3">
    <name type="scientific">Trichogramma brassicae</name>
    <dbReference type="NCBI Taxonomy" id="86971"/>
    <lineage>
        <taxon>Eukaryota</taxon>
        <taxon>Metazoa</taxon>
        <taxon>Ecdysozoa</taxon>
        <taxon>Arthropoda</taxon>
        <taxon>Hexapoda</taxon>
        <taxon>Insecta</taxon>
        <taxon>Pterygota</taxon>
        <taxon>Neoptera</taxon>
        <taxon>Endopterygota</taxon>
        <taxon>Hymenoptera</taxon>
        <taxon>Apocrita</taxon>
        <taxon>Proctotrupomorpha</taxon>
        <taxon>Chalcidoidea</taxon>
        <taxon>Trichogrammatidae</taxon>
        <taxon>Trichogramma</taxon>
    </lineage>
</organism>
<feature type="compositionally biased region" description="Basic residues" evidence="1">
    <location>
        <begin position="18"/>
        <end position="40"/>
    </location>
</feature>
<dbReference type="EMBL" id="CADCXV010001483">
    <property type="protein sequence ID" value="CAB0044737.1"/>
    <property type="molecule type" value="Genomic_DNA"/>
</dbReference>
<feature type="region of interest" description="Disordered" evidence="1">
    <location>
        <begin position="209"/>
        <end position="230"/>
    </location>
</feature>
<protein>
    <submittedName>
        <fullName evidence="2">Uncharacterized protein</fullName>
    </submittedName>
</protein>
<feature type="region of interest" description="Disordered" evidence="1">
    <location>
        <begin position="13"/>
        <end position="57"/>
    </location>
</feature>